<dbReference type="InterPro" id="IPR048454">
    <property type="entry name" value="YetF_N"/>
</dbReference>
<evidence type="ECO:0000256" key="5">
    <source>
        <dbReference type="ARBA" id="ARBA00022989"/>
    </source>
</evidence>
<dbReference type="PANTHER" id="PTHR34582">
    <property type="entry name" value="UPF0702 TRANSMEMBRANE PROTEIN YCAP"/>
    <property type="match status" value="1"/>
</dbReference>
<feature type="transmembrane region" description="Helical" evidence="7">
    <location>
        <begin position="6"/>
        <end position="22"/>
    </location>
</feature>
<accession>A0ABN7QUY4</accession>
<evidence type="ECO:0000313" key="11">
    <source>
        <dbReference type="Proteomes" id="UP000680116"/>
    </source>
</evidence>
<comment type="subcellular location">
    <subcellularLocation>
        <location evidence="1">Cell membrane</location>
        <topology evidence="1">Multi-pass membrane protein</topology>
    </subcellularLocation>
</comment>
<gene>
    <name evidence="10" type="ORF">LYB30171_00088</name>
</gene>
<keyword evidence="4 7" id="KW-0812">Transmembrane</keyword>
<keyword evidence="6 7" id="KW-0472">Membrane</keyword>
<dbReference type="Proteomes" id="UP000680116">
    <property type="component" value="Chromosome"/>
</dbReference>
<dbReference type="PANTHER" id="PTHR34582:SF6">
    <property type="entry name" value="UPF0702 TRANSMEMBRANE PROTEIN YCAP"/>
    <property type="match status" value="1"/>
</dbReference>
<feature type="domain" description="YetF-like N-terminal transmembrane" evidence="9">
    <location>
        <begin position="8"/>
        <end position="70"/>
    </location>
</feature>
<dbReference type="InterPro" id="IPR007353">
    <property type="entry name" value="DUF421"/>
</dbReference>
<dbReference type="Pfam" id="PF04239">
    <property type="entry name" value="DUF421"/>
    <property type="match status" value="1"/>
</dbReference>
<dbReference type="Pfam" id="PF20730">
    <property type="entry name" value="YetF_N"/>
    <property type="match status" value="1"/>
</dbReference>
<name>A0ABN7QUY4_9GAMM</name>
<sequence length="150" mass="16528">MDTVLRAVAIYLFLLLVFRIAGKRPLAQMNAFDLVLLLIIGESVSQGMMGDDFSVTTALLLVSTLVLMELGLAFIKQRSKVAERWLDDAPLIIVEDGQLLEDRMDRARVDLEDVLEAARASHGLRDLSQVKYAVLERGGTISVIPEKSSG</sequence>
<evidence type="ECO:0000259" key="8">
    <source>
        <dbReference type="Pfam" id="PF04239"/>
    </source>
</evidence>
<evidence type="ECO:0000259" key="9">
    <source>
        <dbReference type="Pfam" id="PF20730"/>
    </source>
</evidence>
<feature type="transmembrane region" description="Helical" evidence="7">
    <location>
        <begin position="55"/>
        <end position="75"/>
    </location>
</feature>
<reference evidence="10 11" key="1">
    <citation type="submission" date="2021-04" db="EMBL/GenBank/DDBJ databases">
        <authorList>
            <person name="Rodrigo-Torres L."/>
            <person name="Arahal R. D."/>
            <person name="Lucena T."/>
        </authorList>
    </citation>
    <scope>NUCLEOTIDE SEQUENCE [LARGE SCALE GENOMIC DNA]</scope>
    <source>
        <strain evidence="10 11">CECT 30171</strain>
    </source>
</reference>
<dbReference type="RefSeq" id="WP_215219131.1">
    <property type="nucleotide sequence ID" value="NZ_OU015430.1"/>
</dbReference>
<evidence type="ECO:0000256" key="6">
    <source>
        <dbReference type="ARBA" id="ARBA00023136"/>
    </source>
</evidence>
<protein>
    <recommendedName>
        <fullName evidence="12">DUF421 domain-containing protein</fullName>
    </recommendedName>
</protein>
<keyword evidence="5 7" id="KW-1133">Transmembrane helix</keyword>
<evidence type="ECO:0000256" key="1">
    <source>
        <dbReference type="ARBA" id="ARBA00004651"/>
    </source>
</evidence>
<keyword evidence="3" id="KW-1003">Cell membrane</keyword>
<comment type="similarity">
    <text evidence="2">Belongs to the UPF0702 family.</text>
</comment>
<dbReference type="EMBL" id="OU015430">
    <property type="protein sequence ID" value="CAG4967648.1"/>
    <property type="molecule type" value="Genomic_DNA"/>
</dbReference>
<evidence type="ECO:0000256" key="3">
    <source>
        <dbReference type="ARBA" id="ARBA00022475"/>
    </source>
</evidence>
<feature type="domain" description="YetF C-terminal" evidence="8">
    <location>
        <begin position="78"/>
        <end position="148"/>
    </location>
</feature>
<evidence type="ECO:0000256" key="4">
    <source>
        <dbReference type="ARBA" id="ARBA00022692"/>
    </source>
</evidence>
<organism evidence="10 11">
    <name type="scientific">Novilysobacter luteus</name>
    <dbReference type="NCBI Taxonomy" id="2822368"/>
    <lineage>
        <taxon>Bacteria</taxon>
        <taxon>Pseudomonadati</taxon>
        <taxon>Pseudomonadota</taxon>
        <taxon>Gammaproteobacteria</taxon>
        <taxon>Lysobacterales</taxon>
        <taxon>Lysobacteraceae</taxon>
        <taxon>Novilysobacter</taxon>
    </lineage>
</organism>
<dbReference type="Gene3D" id="3.30.240.20">
    <property type="entry name" value="bsu07140 like domains"/>
    <property type="match status" value="1"/>
</dbReference>
<dbReference type="InterPro" id="IPR023090">
    <property type="entry name" value="UPF0702_alpha/beta_dom_sf"/>
</dbReference>
<keyword evidence="11" id="KW-1185">Reference proteome</keyword>
<evidence type="ECO:0000256" key="2">
    <source>
        <dbReference type="ARBA" id="ARBA00006448"/>
    </source>
</evidence>
<evidence type="ECO:0000313" key="10">
    <source>
        <dbReference type="EMBL" id="CAG4967648.1"/>
    </source>
</evidence>
<proteinExistence type="inferred from homology"/>
<evidence type="ECO:0000256" key="7">
    <source>
        <dbReference type="SAM" id="Phobius"/>
    </source>
</evidence>
<evidence type="ECO:0008006" key="12">
    <source>
        <dbReference type="Google" id="ProtNLM"/>
    </source>
</evidence>